<sequence>MRKKKEGRRDCDFLWNKGVPFKENFFIWKIMRIPIVSGCWCCDTIVEEMAYIFLTATRLWNGMHIQHLIITWWNYDAPPKLQVIYRAMPKIIMWTLRKRRNKIKNGRNTTLTTMVLQIQDMIRKLVKLLYPWIRLKVRDWPDLITNIKEYNQKLYFYSVVWKPPEAEMDERGNLRYA</sequence>
<dbReference type="OrthoDB" id="1304844at2759"/>
<evidence type="ECO:0000313" key="2">
    <source>
        <dbReference type="Proteomes" id="UP000824120"/>
    </source>
</evidence>
<comment type="caution">
    <text evidence="1">The sequence shown here is derived from an EMBL/GenBank/DDBJ whole genome shotgun (WGS) entry which is preliminary data.</text>
</comment>
<organism evidence="1 2">
    <name type="scientific">Solanum commersonii</name>
    <name type="common">Commerson's wild potato</name>
    <name type="synonym">Commerson's nightshade</name>
    <dbReference type="NCBI Taxonomy" id="4109"/>
    <lineage>
        <taxon>Eukaryota</taxon>
        <taxon>Viridiplantae</taxon>
        <taxon>Streptophyta</taxon>
        <taxon>Embryophyta</taxon>
        <taxon>Tracheophyta</taxon>
        <taxon>Spermatophyta</taxon>
        <taxon>Magnoliopsida</taxon>
        <taxon>eudicotyledons</taxon>
        <taxon>Gunneridae</taxon>
        <taxon>Pentapetalae</taxon>
        <taxon>asterids</taxon>
        <taxon>lamiids</taxon>
        <taxon>Solanales</taxon>
        <taxon>Solanaceae</taxon>
        <taxon>Solanoideae</taxon>
        <taxon>Solaneae</taxon>
        <taxon>Solanum</taxon>
    </lineage>
</organism>
<dbReference type="AlphaFoldDB" id="A0A9J5YJN2"/>
<reference evidence="1 2" key="1">
    <citation type="submission" date="2020-09" db="EMBL/GenBank/DDBJ databases">
        <title>De no assembly of potato wild relative species, Solanum commersonii.</title>
        <authorList>
            <person name="Cho K."/>
        </authorList>
    </citation>
    <scope>NUCLEOTIDE SEQUENCE [LARGE SCALE GENOMIC DNA]</scope>
    <source>
        <strain evidence="1">LZ3.2</strain>
        <tissue evidence="1">Leaf</tissue>
    </source>
</reference>
<evidence type="ECO:0000313" key="1">
    <source>
        <dbReference type="EMBL" id="KAG5599174.1"/>
    </source>
</evidence>
<protein>
    <submittedName>
        <fullName evidence="1">Uncharacterized protein</fullName>
    </submittedName>
</protein>
<dbReference type="EMBL" id="JACXVP010000006">
    <property type="protein sequence ID" value="KAG5599174.1"/>
    <property type="molecule type" value="Genomic_DNA"/>
</dbReference>
<dbReference type="Proteomes" id="UP000824120">
    <property type="component" value="Chromosome 6"/>
</dbReference>
<proteinExistence type="predicted"/>
<accession>A0A9J5YJN2</accession>
<name>A0A9J5YJN2_SOLCO</name>
<keyword evidence="2" id="KW-1185">Reference proteome</keyword>
<gene>
    <name evidence="1" type="ORF">H5410_030544</name>
</gene>